<dbReference type="PANTHER" id="PTHR11200">
    <property type="entry name" value="INOSITOL 5-PHOSPHATASE"/>
    <property type="match status" value="1"/>
</dbReference>
<dbReference type="InterPro" id="IPR036691">
    <property type="entry name" value="Endo/exonu/phosph_ase_sf"/>
</dbReference>
<feature type="compositionally biased region" description="Low complexity" evidence="3">
    <location>
        <begin position="772"/>
        <end position="786"/>
    </location>
</feature>
<dbReference type="PRINTS" id="PR00633">
    <property type="entry name" value="RCCNDNSATION"/>
</dbReference>
<dbReference type="SUPFAM" id="SSF56219">
    <property type="entry name" value="DNase I-like"/>
    <property type="match status" value="1"/>
</dbReference>
<dbReference type="GO" id="GO:0004445">
    <property type="term" value="F:inositol-polyphosphate 5-phosphatase activity"/>
    <property type="evidence" value="ECO:0007669"/>
    <property type="project" value="TreeGrafter"/>
</dbReference>
<feature type="repeat" description="RCC1" evidence="2">
    <location>
        <begin position="264"/>
        <end position="317"/>
    </location>
</feature>
<feature type="compositionally biased region" description="Low complexity" evidence="3">
    <location>
        <begin position="1152"/>
        <end position="1167"/>
    </location>
</feature>
<dbReference type="PROSITE" id="PS00626">
    <property type="entry name" value="RCC1_2"/>
    <property type="match status" value="2"/>
</dbReference>
<feature type="repeat" description="RCC1" evidence="2">
    <location>
        <begin position="146"/>
        <end position="211"/>
    </location>
</feature>
<dbReference type="InterPro" id="IPR000408">
    <property type="entry name" value="Reg_chr_condens"/>
</dbReference>
<organism evidence="5 6">
    <name type="scientific">Tieghemostelium lacteum</name>
    <name type="common">Slime mold</name>
    <name type="synonym">Dictyostelium lacteum</name>
    <dbReference type="NCBI Taxonomy" id="361077"/>
    <lineage>
        <taxon>Eukaryota</taxon>
        <taxon>Amoebozoa</taxon>
        <taxon>Evosea</taxon>
        <taxon>Eumycetozoa</taxon>
        <taxon>Dictyostelia</taxon>
        <taxon>Dictyosteliales</taxon>
        <taxon>Raperosteliaceae</taxon>
        <taxon>Tieghemostelium</taxon>
    </lineage>
</organism>
<dbReference type="InterPro" id="IPR000300">
    <property type="entry name" value="IPPc"/>
</dbReference>
<dbReference type="GO" id="GO:0034485">
    <property type="term" value="F:phosphatidylinositol-3,4,5-trisphosphate 5-phosphatase activity"/>
    <property type="evidence" value="ECO:0007669"/>
    <property type="project" value="TreeGrafter"/>
</dbReference>
<dbReference type="STRING" id="361077.A0A151ZRU4"/>
<keyword evidence="1" id="KW-0677">Repeat</keyword>
<feature type="domain" description="Inositol polyphosphate-related phosphatase" evidence="4">
    <location>
        <begin position="420"/>
        <end position="724"/>
    </location>
</feature>
<evidence type="ECO:0000313" key="5">
    <source>
        <dbReference type="EMBL" id="KYQ96666.1"/>
    </source>
</evidence>
<feature type="repeat" description="RCC1" evidence="2">
    <location>
        <begin position="318"/>
        <end position="372"/>
    </location>
</feature>
<dbReference type="GO" id="GO:0004439">
    <property type="term" value="F:phosphatidylinositol-4,5-bisphosphate 5-phosphatase activity"/>
    <property type="evidence" value="ECO:0007669"/>
    <property type="project" value="TreeGrafter"/>
</dbReference>
<feature type="repeat" description="RCC1" evidence="2">
    <location>
        <begin position="2"/>
        <end position="51"/>
    </location>
</feature>
<dbReference type="Pfam" id="PF22669">
    <property type="entry name" value="Exo_endo_phos2"/>
    <property type="match status" value="1"/>
</dbReference>
<gene>
    <name evidence="5" type="ORF">DLAC_03952</name>
</gene>
<feature type="region of interest" description="Disordered" evidence="3">
    <location>
        <begin position="772"/>
        <end position="845"/>
    </location>
</feature>
<feature type="compositionally biased region" description="Polar residues" evidence="3">
    <location>
        <begin position="791"/>
        <end position="800"/>
    </location>
</feature>
<accession>A0A151ZRU4</accession>
<reference evidence="5 6" key="1">
    <citation type="submission" date="2015-12" db="EMBL/GenBank/DDBJ databases">
        <title>Dictyostelia acquired genes for synthesis and detection of signals that induce cell-type specialization by lateral gene transfer from prokaryotes.</title>
        <authorList>
            <person name="Gloeckner G."/>
            <person name="Schaap P."/>
        </authorList>
    </citation>
    <scope>NUCLEOTIDE SEQUENCE [LARGE SCALE GENOMIC DNA]</scope>
    <source>
        <strain evidence="5 6">TK</strain>
    </source>
</reference>
<feature type="compositionally biased region" description="Low complexity" evidence="3">
    <location>
        <begin position="990"/>
        <end position="1008"/>
    </location>
</feature>
<feature type="region of interest" description="Disordered" evidence="3">
    <location>
        <begin position="962"/>
        <end position="1008"/>
    </location>
</feature>
<evidence type="ECO:0000256" key="3">
    <source>
        <dbReference type="SAM" id="MobiDB-lite"/>
    </source>
</evidence>
<dbReference type="AlphaFoldDB" id="A0A151ZRU4"/>
<evidence type="ECO:0000256" key="1">
    <source>
        <dbReference type="ARBA" id="ARBA00022737"/>
    </source>
</evidence>
<sequence length="1239" mass="136581">MKILYTWGKGKSGNTCHNIDKKYPSAPSVLLSLNIEQISMGSNHSAAIVNNECLMWGEVMGRKHTTLFKIVWKKKVDQVSCGFNHTLLLTNEHKIYAMGINQLGQLGIENAVDSAVPIPIESLNSKYNLIKIVAGNQISAAITEQGDLYTWGNNQYGQLANGKVGVKSNQCTPSTIQPPLYNSAQEQMVYQNLQWSQIVFGQSHVLAITTTGILFVWGGNQDGQLGLGHTNPKYIPVRCSFIDGAIITDISCGLNHSALLTLDGDVYMWGSNEFGQIGQGDQIEHSYSPIRVKGDLEYKRVTRIALGSNHSLVLTKEQDIYSFGANESHQLGHGAHQQKKPKYTPTLIQKPRIKAIDIFAAGDCSALFEIVNNTTLQTHSIDSSLLNGNTTSGSSLVNTTGILGGASGGGNILGKKFNKNNLTIFVGSWNCNGKRSMNLGNWLLSNSFSADIVAIGLQEIVDMKASAIVKATAEDKKNNKENAYHPWKHDIEQTLSLSTGRYVKVLNKVLVGLMLLVYVKEEHAPFVYDTCGSVVPCGVMGKIGNKGAVGVRFTLYQTGICFVNSHLAAGPSNERNERRAADFKKIQMMTFENHISMLDHESLIWFGDLNYRIDLPQEEAKALVHKKNYQQLQQYDQLNNERKSGKAFIGFNEEPLNFQPTYKYDVGTSTYDTSEKNRTPSWCDRILYRGDSLKQINYSRHELKESDHRPISAIFLLEIKHYIPNGKGWNLNNNLLQNVLGTGSASSSPGGFQLNGSASKITIGSTANQLHQQQQLQQQQQQQQQLVSPDVRSSSSPQLPTTSNSVIYSTSYSSTTSTSSTASSSTSSSVRNLPSLPLPPLPPKIKKKDPFIIGSLPNHNHMQYYLHSHQSSLSKKRLSYSHDDINGNNSNNSRNHSQTNGYSAQLHLYGSYSNSPSINSNLLSNHRKIKNSLDLPSLLNSNGSIDINAVLENTKILKEQSEELQQHQLQPQIDNNSKNTNHHSRKSKEINITNNNNNNNNSSNTTNRNSVIIIEKEMVSYNNTDDSSFSGDSDIPHEYEESFLDSSSDDSNSMINDNAYGDLSPRLAIYNSAIHLEDLPLNFNLIDSDAEDDIDMDLKDLINENYINISMESIPTTTISTTSTTTTATSITETLLSFDDKSITISNISSDTSLNHNNNNNNTSTSNYIDIPTTTTTKEPKDLINNNGHIITTPNSSVESTSSNTVGFSPSSFKSGIKSSIDSNSSKTPPIILGSQRKK</sequence>
<feature type="region of interest" description="Disordered" evidence="3">
    <location>
        <begin position="1025"/>
        <end position="1050"/>
    </location>
</feature>
<comment type="caution">
    <text evidence="5">The sequence shown here is derived from an EMBL/GenBank/DDBJ whole genome shotgun (WGS) entry which is preliminary data.</text>
</comment>
<feature type="compositionally biased region" description="Low complexity" evidence="3">
    <location>
        <begin position="1192"/>
        <end position="1227"/>
    </location>
</feature>
<feature type="region of interest" description="Disordered" evidence="3">
    <location>
        <begin position="875"/>
        <end position="900"/>
    </location>
</feature>
<name>A0A151ZRU4_TIELA</name>
<dbReference type="InterPro" id="IPR009091">
    <property type="entry name" value="RCC1/BLIP-II"/>
</dbReference>
<dbReference type="InParanoid" id="A0A151ZRU4"/>
<feature type="region of interest" description="Disordered" evidence="3">
    <location>
        <begin position="1152"/>
        <end position="1239"/>
    </location>
</feature>
<proteinExistence type="predicted"/>
<dbReference type="Pfam" id="PF25390">
    <property type="entry name" value="WD40_RLD"/>
    <property type="match status" value="1"/>
</dbReference>
<dbReference type="SUPFAM" id="SSF50985">
    <property type="entry name" value="RCC1/BLIP-II"/>
    <property type="match status" value="1"/>
</dbReference>
<dbReference type="EMBL" id="LODT01000021">
    <property type="protein sequence ID" value="KYQ96666.1"/>
    <property type="molecule type" value="Genomic_DNA"/>
</dbReference>
<keyword evidence="6" id="KW-1185">Reference proteome</keyword>
<evidence type="ECO:0000256" key="2">
    <source>
        <dbReference type="PROSITE-ProRule" id="PRU00235"/>
    </source>
</evidence>
<dbReference type="PANTHER" id="PTHR11200:SF263">
    <property type="entry name" value="INOSITOL 5-PHOSPHATASE"/>
    <property type="match status" value="1"/>
</dbReference>
<dbReference type="Proteomes" id="UP000076078">
    <property type="component" value="Unassembled WGS sequence"/>
</dbReference>
<feature type="compositionally biased region" description="Low complexity" evidence="3">
    <location>
        <begin position="886"/>
        <end position="900"/>
    </location>
</feature>
<dbReference type="InterPro" id="IPR058923">
    <property type="entry name" value="RCC1-like_dom"/>
</dbReference>
<dbReference type="GO" id="GO:0046856">
    <property type="term" value="P:phosphatidylinositol dephosphorylation"/>
    <property type="evidence" value="ECO:0007669"/>
    <property type="project" value="InterPro"/>
</dbReference>
<evidence type="ECO:0000313" key="6">
    <source>
        <dbReference type="Proteomes" id="UP000076078"/>
    </source>
</evidence>
<protein>
    <submittedName>
        <fullName evidence="5">Inositol 5-phosphatase</fullName>
    </submittedName>
</protein>
<feature type="repeat" description="RCC1" evidence="2">
    <location>
        <begin position="93"/>
        <end position="145"/>
    </location>
</feature>
<dbReference type="PROSITE" id="PS50012">
    <property type="entry name" value="RCC1_3"/>
    <property type="match status" value="6"/>
</dbReference>
<dbReference type="Gene3D" id="2.130.10.30">
    <property type="entry name" value="Regulator of chromosome condensation 1/beta-lactamase-inhibitor protein II"/>
    <property type="match status" value="2"/>
</dbReference>
<dbReference type="SMART" id="SM00128">
    <property type="entry name" value="IPPc"/>
    <property type="match status" value="1"/>
</dbReference>
<dbReference type="OrthoDB" id="62798at2759"/>
<feature type="compositionally biased region" description="Low complexity" evidence="3">
    <location>
        <begin position="801"/>
        <end position="835"/>
    </location>
</feature>
<dbReference type="InterPro" id="IPR046985">
    <property type="entry name" value="IP5"/>
</dbReference>
<dbReference type="Gene3D" id="3.60.10.10">
    <property type="entry name" value="Endonuclease/exonuclease/phosphatase"/>
    <property type="match status" value="1"/>
</dbReference>
<evidence type="ECO:0000259" key="4">
    <source>
        <dbReference type="SMART" id="SM00128"/>
    </source>
</evidence>
<feature type="repeat" description="RCC1" evidence="2">
    <location>
        <begin position="212"/>
        <end position="263"/>
    </location>
</feature>